<organism evidence="6 7">
    <name type="scientific">Hymenobacter guriensis</name>
    <dbReference type="NCBI Taxonomy" id="2793065"/>
    <lineage>
        <taxon>Bacteria</taxon>
        <taxon>Pseudomonadati</taxon>
        <taxon>Bacteroidota</taxon>
        <taxon>Cytophagia</taxon>
        <taxon>Cytophagales</taxon>
        <taxon>Hymenobacteraceae</taxon>
        <taxon>Hymenobacter</taxon>
    </lineage>
</organism>
<protein>
    <submittedName>
        <fullName evidence="6">TonB-dependent receptor</fullName>
    </submittedName>
</protein>
<evidence type="ECO:0000256" key="4">
    <source>
        <dbReference type="SAM" id="MobiDB-lite"/>
    </source>
</evidence>
<feature type="domain" description="Outer membrane protein beta-barrel" evidence="5">
    <location>
        <begin position="391"/>
        <end position="792"/>
    </location>
</feature>
<dbReference type="PANTHER" id="PTHR40980:SF4">
    <property type="entry name" value="TONB-DEPENDENT RECEPTOR-LIKE BETA-BARREL DOMAIN-CONTAINING PROTEIN"/>
    <property type="match status" value="1"/>
</dbReference>
<sequence>MSIFLCCRRFPLLVLVGHLCFYLLLGLLPPAIAQPAAPAAQVSGTLLDTAGQPLAFATAVLVQLPDSAIASSQTATELGGYSFSRIKPGRYCVKALLMSYASARSAAFVVGQEAVMVPALRLVPVATALQEVTVTGSIPLLEQHADRTVVNVERLNTAGETALEILKKAPGVTLDKDDNIVYRGSTGVNVLIDGKLTYMSGAALSSYLKSLPASAISQIELMPNAPASMDAAGTAGVLNIKLRRIQLQGLSGTYTLGVGYGRFEKNWAGTSLSYNVGKARLFARLDGGRYNSFNQLTMIRTIRDSLFSQQNYWRPLTYSGTYATGVDLTLTARQSIGLQLRGGADQTTALSTSSSVATDAAGHPGGRRELSNPKNSSATNRALNLHYRFALDSTGRELSADVDYVRYASATDQRFDNRVFAAGSEQGRPAEQLRSATSSETTIRAAKIDYVHPFAGTKWRAETGTKTSWVTSHSTLRFDKLLTNGWQPDALRTNQFQYDEYISAGYISVNTSYGALELKAGLRGELTQTGGRSATTGQQVDRRYFQLFPSAFASYKIMEHDQVSASVSRRITRPNYQNLNPFLNYTDFYTAQQGNPFLRPSLSQSLVLNYLHKDFQVFSLSYLRETNSVNSVVTQNDDTNVSTSTPQNLAQTNTLTLSSGGHTDIARWWGMDNQLSGSYTQVEAQVEGQPVRLASYSWEVSSDHTFMLPRSYKLLVGGSYYSPALMGLFHTKASGQLNLGLKKQIRAERASLSLRVSDVFNTSRFRSTLRYNNVNQTWNNQWESRRVTLAFTCKIGSGKTQARHNVGSADEEGRVGK</sequence>
<gene>
    <name evidence="6" type="ORF">I5L79_15095</name>
</gene>
<dbReference type="EMBL" id="JADWYK010000009">
    <property type="protein sequence ID" value="MBG8554881.1"/>
    <property type="molecule type" value="Genomic_DNA"/>
</dbReference>
<keyword evidence="7" id="KW-1185">Reference proteome</keyword>
<dbReference type="Pfam" id="PF14905">
    <property type="entry name" value="OMP_b-brl_3"/>
    <property type="match status" value="1"/>
</dbReference>
<comment type="caution">
    <text evidence="6">The sequence shown here is derived from an EMBL/GenBank/DDBJ whole genome shotgun (WGS) entry which is preliminary data.</text>
</comment>
<dbReference type="PANTHER" id="PTHR40980">
    <property type="entry name" value="PLUG DOMAIN-CONTAINING PROTEIN"/>
    <property type="match status" value="1"/>
</dbReference>
<feature type="region of interest" description="Disordered" evidence="4">
    <location>
        <begin position="349"/>
        <end position="378"/>
    </location>
</feature>
<keyword evidence="6" id="KW-0675">Receptor</keyword>
<comment type="subcellular location">
    <subcellularLocation>
        <location evidence="1">Cell outer membrane</location>
    </subcellularLocation>
</comment>
<reference evidence="6 7" key="1">
    <citation type="submission" date="2020-11" db="EMBL/GenBank/DDBJ databases">
        <title>Hymenobacter sp.</title>
        <authorList>
            <person name="Kim M.K."/>
        </authorList>
    </citation>
    <scope>NUCLEOTIDE SEQUENCE [LARGE SCALE GENOMIC DNA]</scope>
    <source>
        <strain evidence="6 7">BT594</strain>
    </source>
</reference>
<evidence type="ECO:0000313" key="7">
    <source>
        <dbReference type="Proteomes" id="UP000601099"/>
    </source>
</evidence>
<proteinExistence type="predicted"/>
<keyword evidence="2" id="KW-0472">Membrane</keyword>
<dbReference type="InterPro" id="IPR008969">
    <property type="entry name" value="CarboxyPept-like_regulatory"/>
</dbReference>
<dbReference type="SUPFAM" id="SSF49464">
    <property type="entry name" value="Carboxypeptidase regulatory domain-like"/>
    <property type="match status" value="1"/>
</dbReference>
<dbReference type="InterPro" id="IPR037066">
    <property type="entry name" value="Plug_dom_sf"/>
</dbReference>
<dbReference type="InterPro" id="IPR036942">
    <property type="entry name" value="Beta-barrel_TonB_sf"/>
</dbReference>
<evidence type="ECO:0000256" key="3">
    <source>
        <dbReference type="ARBA" id="ARBA00023237"/>
    </source>
</evidence>
<evidence type="ECO:0000256" key="1">
    <source>
        <dbReference type="ARBA" id="ARBA00004442"/>
    </source>
</evidence>
<dbReference type="Proteomes" id="UP000601099">
    <property type="component" value="Unassembled WGS sequence"/>
</dbReference>
<name>A0ABS0L441_9BACT</name>
<feature type="compositionally biased region" description="Low complexity" evidence="4">
    <location>
        <begin position="349"/>
        <end position="361"/>
    </location>
</feature>
<keyword evidence="3" id="KW-0998">Cell outer membrane</keyword>
<evidence type="ECO:0000256" key="2">
    <source>
        <dbReference type="ARBA" id="ARBA00023136"/>
    </source>
</evidence>
<dbReference type="Gene3D" id="2.40.170.20">
    <property type="entry name" value="TonB-dependent receptor, beta-barrel domain"/>
    <property type="match status" value="1"/>
</dbReference>
<dbReference type="InterPro" id="IPR041700">
    <property type="entry name" value="OMP_b-brl_3"/>
</dbReference>
<dbReference type="Gene3D" id="2.170.130.10">
    <property type="entry name" value="TonB-dependent receptor, plug domain"/>
    <property type="match status" value="1"/>
</dbReference>
<dbReference type="RefSeq" id="WP_196955898.1">
    <property type="nucleotide sequence ID" value="NZ_JADWYK010000009.1"/>
</dbReference>
<accession>A0ABS0L441</accession>
<evidence type="ECO:0000259" key="5">
    <source>
        <dbReference type="Pfam" id="PF14905"/>
    </source>
</evidence>
<evidence type="ECO:0000313" key="6">
    <source>
        <dbReference type="EMBL" id="MBG8554881.1"/>
    </source>
</evidence>
<dbReference type="SUPFAM" id="SSF56935">
    <property type="entry name" value="Porins"/>
    <property type="match status" value="1"/>
</dbReference>